<protein>
    <submittedName>
        <fullName evidence="2">Uncharacterized protein</fullName>
    </submittedName>
</protein>
<evidence type="ECO:0000313" key="2">
    <source>
        <dbReference type="EMBL" id="ORZ17045.1"/>
    </source>
</evidence>
<proteinExistence type="predicted"/>
<keyword evidence="1" id="KW-1133">Transmembrane helix</keyword>
<sequence>MSNLEYLVRRIEKNKVSYRILAFIFSLVIFVFNYHAVDTYRLNHRFWGPGRVGIQEQTFSQHKKKE</sequence>
<name>A0A1X2II18_9FUNG</name>
<dbReference type="Proteomes" id="UP000193560">
    <property type="component" value="Unassembled WGS sequence"/>
</dbReference>
<evidence type="ECO:0000313" key="3">
    <source>
        <dbReference type="Proteomes" id="UP000193560"/>
    </source>
</evidence>
<comment type="caution">
    <text evidence="2">The sequence shown here is derived from an EMBL/GenBank/DDBJ whole genome shotgun (WGS) entry which is preliminary data.</text>
</comment>
<keyword evidence="3" id="KW-1185">Reference proteome</keyword>
<evidence type="ECO:0000256" key="1">
    <source>
        <dbReference type="SAM" id="Phobius"/>
    </source>
</evidence>
<dbReference type="AlphaFoldDB" id="A0A1X2II18"/>
<accession>A0A1X2II18</accession>
<reference evidence="2 3" key="1">
    <citation type="submission" date="2016-07" db="EMBL/GenBank/DDBJ databases">
        <title>Pervasive Adenine N6-methylation of Active Genes in Fungi.</title>
        <authorList>
            <consortium name="DOE Joint Genome Institute"/>
            <person name="Mondo S.J."/>
            <person name="Dannebaum R.O."/>
            <person name="Kuo R.C."/>
            <person name="Labutti K."/>
            <person name="Haridas S."/>
            <person name="Kuo A."/>
            <person name="Salamov A."/>
            <person name="Ahrendt S.R."/>
            <person name="Lipzen A."/>
            <person name="Sullivan W."/>
            <person name="Andreopoulos W.B."/>
            <person name="Clum A."/>
            <person name="Lindquist E."/>
            <person name="Daum C."/>
            <person name="Ramamoorthy G.K."/>
            <person name="Gryganskyi A."/>
            <person name="Culley D."/>
            <person name="Magnuson J.K."/>
            <person name="James T.Y."/>
            <person name="O'Malley M.A."/>
            <person name="Stajich J.E."/>
            <person name="Spatafora J.W."/>
            <person name="Visel A."/>
            <person name="Grigoriev I.V."/>
        </authorList>
    </citation>
    <scope>NUCLEOTIDE SEQUENCE [LARGE SCALE GENOMIC DNA]</scope>
    <source>
        <strain evidence="2 3">NRRL 1336</strain>
    </source>
</reference>
<keyword evidence="1" id="KW-0472">Membrane</keyword>
<dbReference type="EMBL" id="MCGE01000010">
    <property type="protein sequence ID" value="ORZ17045.1"/>
    <property type="molecule type" value="Genomic_DNA"/>
</dbReference>
<organism evidence="2 3">
    <name type="scientific">Absidia repens</name>
    <dbReference type="NCBI Taxonomy" id="90262"/>
    <lineage>
        <taxon>Eukaryota</taxon>
        <taxon>Fungi</taxon>
        <taxon>Fungi incertae sedis</taxon>
        <taxon>Mucoromycota</taxon>
        <taxon>Mucoromycotina</taxon>
        <taxon>Mucoromycetes</taxon>
        <taxon>Mucorales</taxon>
        <taxon>Cunninghamellaceae</taxon>
        <taxon>Absidia</taxon>
    </lineage>
</organism>
<keyword evidence="1" id="KW-0812">Transmembrane</keyword>
<feature type="transmembrane region" description="Helical" evidence="1">
    <location>
        <begin position="20"/>
        <end position="37"/>
    </location>
</feature>
<gene>
    <name evidence="2" type="ORF">BCR42DRAFT_413814</name>
</gene>